<evidence type="ECO:0000313" key="2">
    <source>
        <dbReference type="Proteomes" id="UP000789759"/>
    </source>
</evidence>
<organism evidence="1 2">
    <name type="scientific">Cetraspora pellucida</name>
    <dbReference type="NCBI Taxonomy" id="1433469"/>
    <lineage>
        <taxon>Eukaryota</taxon>
        <taxon>Fungi</taxon>
        <taxon>Fungi incertae sedis</taxon>
        <taxon>Mucoromycota</taxon>
        <taxon>Glomeromycotina</taxon>
        <taxon>Glomeromycetes</taxon>
        <taxon>Diversisporales</taxon>
        <taxon>Gigasporaceae</taxon>
        <taxon>Cetraspora</taxon>
    </lineage>
</organism>
<sequence length="52" mass="6061">DKYLKLDDEKDLRIKLRKIQLTGKLIREKECKLAKQIGLDPQDCNTPDFSVS</sequence>
<gene>
    <name evidence="1" type="ORF">CPELLU_LOCUS12365</name>
</gene>
<comment type="caution">
    <text evidence="1">The sequence shown here is derived from an EMBL/GenBank/DDBJ whole genome shotgun (WGS) entry which is preliminary data.</text>
</comment>
<dbReference type="Proteomes" id="UP000789759">
    <property type="component" value="Unassembled WGS sequence"/>
</dbReference>
<accession>A0A9N9HXJ8</accession>
<keyword evidence="2" id="KW-1185">Reference proteome</keyword>
<proteinExistence type="predicted"/>
<evidence type="ECO:0000313" key="1">
    <source>
        <dbReference type="EMBL" id="CAG8711757.1"/>
    </source>
</evidence>
<protein>
    <submittedName>
        <fullName evidence="1">1659_t:CDS:1</fullName>
    </submittedName>
</protein>
<reference evidence="1" key="1">
    <citation type="submission" date="2021-06" db="EMBL/GenBank/DDBJ databases">
        <authorList>
            <person name="Kallberg Y."/>
            <person name="Tangrot J."/>
            <person name="Rosling A."/>
        </authorList>
    </citation>
    <scope>NUCLEOTIDE SEQUENCE</scope>
    <source>
        <strain evidence="1">FL966</strain>
    </source>
</reference>
<dbReference type="EMBL" id="CAJVQA010011889">
    <property type="protein sequence ID" value="CAG8711757.1"/>
    <property type="molecule type" value="Genomic_DNA"/>
</dbReference>
<name>A0A9N9HXJ8_9GLOM</name>
<feature type="non-terminal residue" evidence="1">
    <location>
        <position position="52"/>
    </location>
</feature>
<dbReference type="OrthoDB" id="2433378at2759"/>
<dbReference type="AlphaFoldDB" id="A0A9N9HXJ8"/>